<dbReference type="CDD" id="cd05233">
    <property type="entry name" value="SDR_c"/>
    <property type="match status" value="1"/>
</dbReference>
<dbReference type="Gene3D" id="3.40.50.720">
    <property type="entry name" value="NAD(P)-binding Rossmann-like Domain"/>
    <property type="match status" value="1"/>
</dbReference>
<evidence type="ECO:0000313" key="4">
    <source>
        <dbReference type="Proteomes" id="UP001583186"/>
    </source>
</evidence>
<sequence>MVLNPAAVAFVTGAGGMVGRHAILQFARDGVRKLAGLDISEAGLQETERLVKELAPDAVFLPLVADLLKEEEVKTAFASIVTKWDRVDYAVNNAGIGQPLGLTQDTQTDDFERVIGVNLRGVWFCERLELAQMAAQEPLEVVAADKVEGRVPARGAIVNVDSILGLLAMPTLGLYTMSKHGLVGLTRTDALDYARKGVRVNGVCPGFIDTPLLIESTRKSLAPSIEKTAMGRLANPQEIADAIIFLCSDRASYITGISLPVDGGYCLH</sequence>
<keyword evidence="2" id="KW-0560">Oxidoreductase</keyword>
<dbReference type="PRINTS" id="PR00080">
    <property type="entry name" value="SDRFAMILY"/>
</dbReference>
<accession>A0ABR3Z896</accession>
<dbReference type="PANTHER" id="PTHR24321">
    <property type="entry name" value="DEHYDROGENASES, SHORT CHAIN"/>
    <property type="match status" value="1"/>
</dbReference>
<dbReference type="PANTHER" id="PTHR24321:SF12">
    <property type="entry name" value="SHORT-CHAIN DEHYDROGENASE_REDUCTASE FAMILY, PUTATIVE (AFU_ORTHOLOGUE AFUA_5G14340)-RELATED"/>
    <property type="match status" value="1"/>
</dbReference>
<dbReference type="Proteomes" id="UP001583186">
    <property type="component" value="Unassembled WGS sequence"/>
</dbReference>
<proteinExistence type="inferred from homology"/>
<dbReference type="PRINTS" id="PR00081">
    <property type="entry name" value="GDHRDH"/>
</dbReference>
<dbReference type="EMBL" id="JAWCUI010000021">
    <property type="protein sequence ID" value="KAL1896793.1"/>
    <property type="molecule type" value="Genomic_DNA"/>
</dbReference>
<keyword evidence="4" id="KW-1185">Reference proteome</keyword>
<evidence type="ECO:0000313" key="3">
    <source>
        <dbReference type="EMBL" id="KAL1896793.1"/>
    </source>
</evidence>
<comment type="similarity">
    <text evidence="1">Belongs to the short-chain dehydrogenases/reductases (SDR) family.</text>
</comment>
<dbReference type="SUPFAM" id="SSF51735">
    <property type="entry name" value="NAD(P)-binding Rossmann-fold domains"/>
    <property type="match status" value="1"/>
</dbReference>
<evidence type="ECO:0000256" key="1">
    <source>
        <dbReference type="ARBA" id="ARBA00006484"/>
    </source>
</evidence>
<evidence type="ECO:0000256" key="2">
    <source>
        <dbReference type="ARBA" id="ARBA00023002"/>
    </source>
</evidence>
<dbReference type="InterPro" id="IPR002347">
    <property type="entry name" value="SDR_fam"/>
</dbReference>
<dbReference type="Pfam" id="PF13561">
    <property type="entry name" value="adh_short_C2"/>
    <property type="match status" value="1"/>
</dbReference>
<comment type="caution">
    <text evidence="3">The sequence shown here is derived from an EMBL/GenBank/DDBJ whole genome shotgun (WGS) entry which is preliminary data.</text>
</comment>
<organism evidence="3 4">
    <name type="scientific">Sporothrix stenoceras</name>
    <dbReference type="NCBI Taxonomy" id="5173"/>
    <lineage>
        <taxon>Eukaryota</taxon>
        <taxon>Fungi</taxon>
        <taxon>Dikarya</taxon>
        <taxon>Ascomycota</taxon>
        <taxon>Pezizomycotina</taxon>
        <taxon>Sordariomycetes</taxon>
        <taxon>Sordariomycetidae</taxon>
        <taxon>Ophiostomatales</taxon>
        <taxon>Ophiostomataceae</taxon>
        <taxon>Sporothrix</taxon>
    </lineage>
</organism>
<name>A0ABR3Z896_9PEZI</name>
<reference evidence="3 4" key="1">
    <citation type="journal article" date="2024" name="IMA Fungus">
        <title>IMA Genome - F19 : A genome assembly and annotation guide to empower mycologists, including annotated draft genome sequences of Ceratocystis pirilliformis, Diaporthe australafricana, Fusarium ophioides, Paecilomyces lecythidis, and Sporothrix stenoceras.</title>
        <authorList>
            <person name="Aylward J."/>
            <person name="Wilson A.M."/>
            <person name="Visagie C.M."/>
            <person name="Spraker J."/>
            <person name="Barnes I."/>
            <person name="Buitendag C."/>
            <person name="Ceriani C."/>
            <person name="Del Mar Angel L."/>
            <person name="du Plessis D."/>
            <person name="Fuchs T."/>
            <person name="Gasser K."/>
            <person name="Kramer D."/>
            <person name="Li W."/>
            <person name="Munsamy K."/>
            <person name="Piso A."/>
            <person name="Price J.L."/>
            <person name="Sonnekus B."/>
            <person name="Thomas C."/>
            <person name="van der Nest A."/>
            <person name="van Dijk A."/>
            <person name="van Heerden A."/>
            <person name="van Vuuren N."/>
            <person name="Yilmaz N."/>
            <person name="Duong T.A."/>
            <person name="van der Merwe N.A."/>
            <person name="Wingfield M.J."/>
            <person name="Wingfield B.D."/>
        </authorList>
    </citation>
    <scope>NUCLEOTIDE SEQUENCE [LARGE SCALE GENOMIC DNA]</scope>
    <source>
        <strain evidence="3 4">CMW 5346</strain>
    </source>
</reference>
<gene>
    <name evidence="3" type="ORF">Sste5346_004426</name>
</gene>
<protein>
    <submittedName>
        <fullName evidence="3">Uncharacterized protein</fullName>
    </submittedName>
</protein>
<dbReference type="InterPro" id="IPR036291">
    <property type="entry name" value="NAD(P)-bd_dom_sf"/>
</dbReference>